<evidence type="ECO:0000313" key="2">
    <source>
        <dbReference type="EMBL" id="ADY55939.1"/>
    </source>
</evidence>
<dbReference type="PANTHER" id="PTHR30032:SF1">
    <property type="entry name" value="N-ACETYLMURAMOYL-L-ALANINE AMIDASE LYTC"/>
    <property type="match status" value="1"/>
</dbReference>
<protein>
    <submittedName>
        <fullName evidence="2">Cell wall binding repeat 2-containing protein</fullName>
    </submittedName>
</protein>
<feature type="chain" id="PRO_5003258936" evidence="1">
    <location>
        <begin position="28"/>
        <end position="526"/>
    </location>
</feature>
<accession>F0SYA4</accession>
<dbReference type="Gene3D" id="3.40.50.12090">
    <property type="match status" value="2"/>
</dbReference>
<keyword evidence="1" id="KW-0732">Signal</keyword>
<dbReference type="RefSeq" id="WP_013624807.1">
    <property type="nucleotide sequence ID" value="NC_015172.1"/>
</dbReference>
<evidence type="ECO:0000313" key="3">
    <source>
        <dbReference type="Proteomes" id="UP000007488"/>
    </source>
</evidence>
<dbReference type="KEGG" id="sgy:Sgly_1641"/>
<proteinExistence type="predicted"/>
<reference evidence="2 3" key="1">
    <citation type="journal article" date="2011" name="Stand. Genomic Sci.">
        <title>Complete genome sequence of Syntrophobotulus glycolicus type strain (FlGlyR).</title>
        <authorList>
            <person name="Han C."/>
            <person name="Mwirichia R."/>
            <person name="Chertkov O."/>
            <person name="Held B."/>
            <person name="Lapidus A."/>
            <person name="Nolan M."/>
            <person name="Lucas S."/>
            <person name="Hammon N."/>
            <person name="Deshpande S."/>
            <person name="Cheng J.F."/>
            <person name="Tapia R."/>
            <person name="Goodwin L."/>
            <person name="Pitluck S."/>
            <person name="Huntemann M."/>
            <person name="Liolios K."/>
            <person name="Ivanova N."/>
            <person name="Pagani I."/>
            <person name="Mavromatis K."/>
            <person name="Ovchinikova G."/>
            <person name="Pati A."/>
            <person name="Chen A."/>
            <person name="Palaniappan K."/>
            <person name="Land M."/>
            <person name="Hauser L."/>
            <person name="Brambilla E.M."/>
            <person name="Rohde M."/>
            <person name="Spring S."/>
            <person name="Sikorski J."/>
            <person name="Goker M."/>
            <person name="Woyke T."/>
            <person name="Bristow J."/>
            <person name="Eisen J.A."/>
            <person name="Markowitz V."/>
            <person name="Hugenholtz P."/>
            <person name="Kyrpides N.C."/>
            <person name="Klenk H.P."/>
            <person name="Detter J.C."/>
        </authorList>
    </citation>
    <scope>NUCLEOTIDE SEQUENCE [LARGE SCALE GENOMIC DNA]</scope>
    <source>
        <strain evidence="3">DSM 8271 / FlGlyR</strain>
    </source>
</reference>
<dbReference type="InterPro" id="IPR007253">
    <property type="entry name" value="Cell_wall-bd_2"/>
</dbReference>
<sequence length="526" mass="55224">MKKKTIFVLFMTMLLVIATVIPQTAFASEELDDIEFLTSSDYRLTTGVSTTINFKLYDDNGDLFTGSVTAILYDSDGKGTSYMPSGSSGYYSINNVTVDVAGDYDLVVESSDGDKVTVPIEVADPGIDITGSLIINDANPSHKITIELGDAHGEAIRRQSVTIDGTSVGAGTLSLTTDYLGKASFSMTPTMFGNADILLEGHIIGTIPVVKAYTEGERIGENGKGSAGLSVAVAEEGWESSSIVILTRDDILADAMAAVPLSKKLDAPILMTSSSSLDSEVLSKIQELGASQVFIIGGAEAISKEIEASLSSSGLTISRLSGKNRYDTAAQIAAQIGSADVVYMTYGHGEADAMAISSFAAAQGSPILLTDQDTIPGETLAALKTVSPHKIILIGGTGIISPNIEKQLAGNYTVERWGGTDRYNTEQIILENLLDKQSARPVYFASALVASSDVSGGKPFGDALLASALAAKNNGFVIVVPQNTLPSSIQYFLSYNKGYLTKGTVVGSTSAISRGLQEQLSALIEH</sequence>
<gene>
    <name evidence="2" type="ordered locus">Sgly_1641</name>
</gene>
<dbReference type="eggNOG" id="COG2247">
    <property type="taxonomic scope" value="Bacteria"/>
</dbReference>
<dbReference type="OrthoDB" id="9813450at2"/>
<feature type="signal peptide" evidence="1">
    <location>
        <begin position="1"/>
        <end position="27"/>
    </location>
</feature>
<dbReference type="STRING" id="645991.Sgly_1641"/>
<keyword evidence="3" id="KW-1185">Reference proteome</keyword>
<dbReference type="InterPro" id="IPR051922">
    <property type="entry name" value="Bact_Sporulation_Assoc"/>
</dbReference>
<organism evidence="2 3">
    <name type="scientific">Syntrophobotulus glycolicus (strain DSM 8271 / FlGlyR)</name>
    <dbReference type="NCBI Taxonomy" id="645991"/>
    <lineage>
        <taxon>Bacteria</taxon>
        <taxon>Bacillati</taxon>
        <taxon>Bacillota</taxon>
        <taxon>Clostridia</taxon>
        <taxon>Eubacteriales</taxon>
        <taxon>Desulfitobacteriaceae</taxon>
        <taxon>Syntrophobotulus</taxon>
    </lineage>
</organism>
<dbReference type="PANTHER" id="PTHR30032">
    <property type="entry name" value="N-ACETYLMURAMOYL-L-ALANINE AMIDASE-RELATED"/>
    <property type="match status" value="1"/>
</dbReference>
<dbReference type="Pfam" id="PF04122">
    <property type="entry name" value="CW_binding_2"/>
    <property type="match status" value="3"/>
</dbReference>
<dbReference type="EMBL" id="CP002547">
    <property type="protein sequence ID" value="ADY55939.1"/>
    <property type="molecule type" value="Genomic_DNA"/>
</dbReference>
<evidence type="ECO:0000256" key="1">
    <source>
        <dbReference type="SAM" id="SignalP"/>
    </source>
</evidence>
<dbReference type="AlphaFoldDB" id="F0SYA4"/>
<name>F0SYA4_SYNGF</name>
<reference evidence="3" key="2">
    <citation type="submission" date="2011-02" db="EMBL/GenBank/DDBJ databases">
        <title>The complete genome of Syntrophobotulus glycolicus DSM 8271.</title>
        <authorList>
            <person name="Lucas S."/>
            <person name="Copeland A."/>
            <person name="Lapidus A."/>
            <person name="Bruce D."/>
            <person name="Goodwin L."/>
            <person name="Pitluck S."/>
            <person name="Kyrpides N."/>
            <person name="Mavromatis K."/>
            <person name="Pagani I."/>
            <person name="Ivanova N."/>
            <person name="Mikhailova N."/>
            <person name="Chertkov O."/>
            <person name="Held B."/>
            <person name="Detter J.C."/>
            <person name="Tapia R."/>
            <person name="Han C."/>
            <person name="Land M."/>
            <person name="Hauser L."/>
            <person name="Markowitz V."/>
            <person name="Cheng J.-F."/>
            <person name="Hugenholtz P."/>
            <person name="Woyke T."/>
            <person name="Wu D."/>
            <person name="Spring S."/>
            <person name="Schroeder M."/>
            <person name="Brambilla E."/>
            <person name="Klenk H.-P."/>
            <person name="Eisen J.A."/>
        </authorList>
    </citation>
    <scope>NUCLEOTIDE SEQUENCE [LARGE SCALE GENOMIC DNA]</scope>
    <source>
        <strain evidence="3">DSM 8271 / FlGlyR</strain>
    </source>
</reference>
<dbReference type="Proteomes" id="UP000007488">
    <property type="component" value="Chromosome"/>
</dbReference>
<dbReference type="HOGENOM" id="CLU_499424_0_0_9"/>